<protein>
    <recommendedName>
        <fullName evidence="3">Fungal lipase-type domain-containing protein</fullName>
    </recommendedName>
</protein>
<feature type="compositionally biased region" description="Low complexity" evidence="1">
    <location>
        <begin position="41"/>
        <end position="56"/>
    </location>
</feature>
<dbReference type="AlphaFoldDB" id="D7G0U2"/>
<feature type="compositionally biased region" description="Pro residues" evidence="1">
    <location>
        <begin position="901"/>
        <end position="911"/>
    </location>
</feature>
<dbReference type="SUPFAM" id="SSF53474">
    <property type="entry name" value="alpha/beta-Hydrolases"/>
    <property type="match status" value="1"/>
</dbReference>
<dbReference type="STRING" id="2880.D7G0U2"/>
<gene>
    <name evidence="4" type="ORF">Esi_0042_0002</name>
</gene>
<keyword evidence="5" id="KW-1185">Reference proteome</keyword>
<organism evidence="4 5">
    <name type="scientific">Ectocarpus siliculosus</name>
    <name type="common">Brown alga</name>
    <name type="synonym">Conferva siliculosa</name>
    <dbReference type="NCBI Taxonomy" id="2880"/>
    <lineage>
        <taxon>Eukaryota</taxon>
        <taxon>Sar</taxon>
        <taxon>Stramenopiles</taxon>
        <taxon>Ochrophyta</taxon>
        <taxon>PX clade</taxon>
        <taxon>Phaeophyceae</taxon>
        <taxon>Ectocarpales</taxon>
        <taxon>Ectocarpaceae</taxon>
        <taxon>Ectocarpus</taxon>
    </lineage>
</organism>
<dbReference type="Proteomes" id="UP000002630">
    <property type="component" value="Unassembled WGS sequence"/>
</dbReference>
<dbReference type="GO" id="GO:0006629">
    <property type="term" value="P:lipid metabolic process"/>
    <property type="evidence" value="ECO:0007669"/>
    <property type="project" value="InterPro"/>
</dbReference>
<feature type="transmembrane region" description="Helical" evidence="2">
    <location>
        <begin position="570"/>
        <end position="589"/>
    </location>
</feature>
<keyword evidence="2" id="KW-1133">Transmembrane helix</keyword>
<dbReference type="InParanoid" id="D7G0U2"/>
<dbReference type="Pfam" id="PF01764">
    <property type="entry name" value="Lipase_3"/>
    <property type="match status" value="1"/>
</dbReference>
<dbReference type="EMBL" id="FN649760">
    <property type="protein sequence ID" value="CBJ26686.1"/>
    <property type="molecule type" value="Genomic_DNA"/>
</dbReference>
<feature type="compositionally biased region" description="Low complexity" evidence="1">
    <location>
        <begin position="956"/>
        <end position="965"/>
    </location>
</feature>
<dbReference type="OrthoDB" id="194358at2759"/>
<dbReference type="Gene3D" id="3.40.50.1820">
    <property type="entry name" value="alpha/beta hydrolase"/>
    <property type="match status" value="1"/>
</dbReference>
<feature type="domain" description="Fungal lipase-type" evidence="3">
    <location>
        <begin position="1074"/>
        <end position="1175"/>
    </location>
</feature>
<feature type="transmembrane region" description="Helical" evidence="2">
    <location>
        <begin position="499"/>
        <end position="518"/>
    </location>
</feature>
<evidence type="ECO:0000256" key="1">
    <source>
        <dbReference type="SAM" id="MobiDB-lite"/>
    </source>
</evidence>
<feature type="transmembrane region" description="Helical" evidence="2">
    <location>
        <begin position="458"/>
        <end position="479"/>
    </location>
</feature>
<dbReference type="InterPro" id="IPR029058">
    <property type="entry name" value="AB_hydrolase_fold"/>
</dbReference>
<feature type="transmembrane region" description="Helical" evidence="2">
    <location>
        <begin position="610"/>
        <end position="631"/>
    </location>
</feature>
<proteinExistence type="predicted"/>
<keyword evidence="2" id="KW-0472">Membrane</keyword>
<accession>D7G0U2</accession>
<dbReference type="InterPro" id="IPR002921">
    <property type="entry name" value="Fungal_lipase-type"/>
</dbReference>
<reference evidence="4 5" key="1">
    <citation type="journal article" date="2010" name="Nature">
        <title>The Ectocarpus genome and the independent evolution of multicellularity in brown algae.</title>
        <authorList>
            <person name="Cock J.M."/>
            <person name="Sterck L."/>
            <person name="Rouze P."/>
            <person name="Scornet D."/>
            <person name="Allen A.E."/>
            <person name="Amoutzias G."/>
            <person name="Anthouard V."/>
            <person name="Artiguenave F."/>
            <person name="Aury J.M."/>
            <person name="Badger J.H."/>
            <person name="Beszteri B."/>
            <person name="Billiau K."/>
            <person name="Bonnet E."/>
            <person name="Bothwell J.H."/>
            <person name="Bowler C."/>
            <person name="Boyen C."/>
            <person name="Brownlee C."/>
            <person name="Carrano C.J."/>
            <person name="Charrier B."/>
            <person name="Cho G.Y."/>
            <person name="Coelho S.M."/>
            <person name="Collen J."/>
            <person name="Corre E."/>
            <person name="Da Silva C."/>
            <person name="Delage L."/>
            <person name="Delaroque N."/>
            <person name="Dittami S.M."/>
            <person name="Doulbeau S."/>
            <person name="Elias M."/>
            <person name="Farnham G."/>
            <person name="Gachon C.M."/>
            <person name="Gschloessl B."/>
            <person name="Heesch S."/>
            <person name="Jabbari K."/>
            <person name="Jubin C."/>
            <person name="Kawai H."/>
            <person name="Kimura K."/>
            <person name="Kloareg B."/>
            <person name="Kupper F.C."/>
            <person name="Lang D."/>
            <person name="Le Bail A."/>
            <person name="Leblanc C."/>
            <person name="Lerouge P."/>
            <person name="Lohr M."/>
            <person name="Lopez P.J."/>
            <person name="Martens C."/>
            <person name="Maumus F."/>
            <person name="Michel G."/>
            <person name="Miranda-Saavedra D."/>
            <person name="Morales J."/>
            <person name="Moreau H."/>
            <person name="Motomura T."/>
            <person name="Nagasato C."/>
            <person name="Napoli C.A."/>
            <person name="Nelson D.R."/>
            <person name="Nyvall-Collen P."/>
            <person name="Peters A.F."/>
            <person name="Pommier C."/>
            <person name="Potin P."/>
            <person name="Poulain J."/>
            <person name="Quesneville H."/>
            <person name="Read B."/>
            <person name="Rensing S.A."/>
            <person name="Ritter A."/>
            <person name="Rousvoal S."/>
            <person name="Samanta M."/>
            <person name="Samson G."/>
            <person name="Schroeder D.C."/>
            <person name="Segurens B."/>
            <person name="Strittmatter M."/>
            <person name="Tonon T."/>
            <person name="Tregear J.W."/>
            <person name="Valentin K."/>
            <person name="von Dassow P."/>
            <person name="Yamagishi T."/>
            <person name="Van de Peer Y."/>
            <person name="Wincker P."/>
        </authorList>
    </citation>
    <scope>NUCLEOTIDE SEQUENCE [LARGE SCALE GENOMIC DNA]</scope>
    <source>
        <strain evidence="5">Ec32 / CCAP1310/4</strain>
    </source>
</reference>
<sequence length="1236" mass="130490">MPSMLGMLQNAQDQAASPPVSPRNSRCPGGGSLFVGKGDGESSAAAAISDGDSTGGNDLAGHKHTSRRMGLVGLGGGREASRKNPTPVPAAAVNKGRERSPLASLPINRTPTVDHEEAPRLVGTIRRLRQNSVRIIQRLPGPKLLMQVLEGEIDPKNVRLTTQSEPVILMEVMPAALVISLLALTYLVFTSSVLIIVWFHLRGTTTLAMGPGSGEGAAELCVRSPSSTATVTTSGGETDVFIIGADGPDPYSPSAAGCTVFSPGLSELSLDSPLLSSSSPTSSSLTDAEERYGAVFSGQFSGMTDLFGIVSLHVSFADTEVQESLPDPAPVDIALEACVAGVAAAVGESSSQADLEWGTCEEGWLPVLFQENISARVRSLPENRGYTLFNFYQNQDTIWGQALVRQYRVQVGFVSTTASSSSTGGSSGSAEESFSWVSEAKWSLEYETGATTEWAKSVLAVVLMCWVPVWLAWCWTVFYKTSEKGFKNALHERKWLASLGLSVVFYLNPIKVVGNFAFPESASWGLASEMCFSVAVVMFLVVGLCIAGGVSRDWVGGGLLGFYVPKAAAARILMVRVWVVWILFCMYTSGRLLRKLPYVPNRFRQLSYRFFGLQAILLGVVYVMFALWRLVDTLNDDVGGKTLAAQLLLSVKARQDHLATVSILCAYTLQLFVLFLPSSLKESKFLRNIAVRFVYFEEHLPIAMRKSRGRGVHGRARGGQARDEDPIFQGTALNRGEHPKTSPGDVGKEDEEEKPMFCVETAAWFLQSEFNLDRMMPTGREHEATKVTEEDIDVQAAESLHGVVAHIAFARKEAEEGYGDVFEEHKAPAGGTQIAPSPAVVAGIGGVPPSSLLSSPHVAEPPPADAGAGAGASEGRERVGVGPSGGGGGAGEEGGVANRSPPSPFPSPSAPCPIGSPRRGLIASVGNVAPLRLMGSNSVSLVSDVEDGEGEWLPRGSAAGAAAADQGGGSISGGGTRSMCTESFEGGVELLGGVGGPGEAQGGRGSSSRSHRGQSGSFDHAATVQAGGGEDAARSRNGGGRGAGGKTACNMGGSPGAMEGPGPKFVGPKEDLVRGENTGCNMVREAARRGVEAVDKAVDATGINRIPFLKQCLWGQVHTGFWSAYECVRGELHACVRETLIDWILSQDNPTDIKIYVTGHSMGGALATHSAMDLKLFTIDKIQARLGNFMRMRQTLMTVAGCLPTVASSSRVMVITPRTLHARMALVVVAEAGGRI</sequence>
<feature type="region of interest" description="Disordered" evidence="1">
    <location>
        <begin position="710"/>
        <end position="752"/>
    </location>
</feature>
<feature type="transmembrane region" description="Helical" evidence="2">
    <location>
        <begin position="172"/>
        <end position="199"/>
    </location>
</feature>
<evidence type="ECO:0000259" key="3">
    <source>
        <dbReference type="Pfam" id="PF01764"/>
    </source>
</evidence>
<name>D7G0U2_ECTSI</name>
<feature type="region of interest" description="Disordered" evidence="1">
    <location>
        <begin position="951"/>
        <end position="1065"/>
    </location>
</feature>
<feature type="region of interest" description="Disordered" evidence="1">
    <location>
        <begin position="851"/>
        <end position="916"/>
    </location>
</feature>
<evidence type="ECO:0000313" key="5">
    <source>
        <dbReference type="Proteomes" id="UP000002630"/>
    </source>
</evidence>
<feature type="compositionally biased region" description="Gly residues" evidence="1">
    <location>
        <begin position="966"/>
        <end position="976"/>
    </location>
</feature>
<evidence type="ECO:0000313" key="4">
    <source>
        <dbReference type="EMBL" id="CBJ26686.1"/>
    </source>
</evidence>
<evidence type="ECO:0000256" key="2">
    <source>
        <dbReference type="SAM" id="Phobius"/>
    </source>
</evidence>
<feature type="transmembrane region" description="Helical" evidence="2">
    <location>
        <begin position="530"/>
        <end position="550"/>
    </location>
</feature>
<feature type="compositionally biased region" description="Gly residues" evidence="1">
    <location>
        <begin position="882"/>
        <end position="894"/>
    </location>
</feature>
<keyword evidence="2" id="KW-0812">Transmembrane</keyword>
<feature type="compositionally biased region" description="Gly residues" evidence="1">
    <location>
        <begin position="989"/>
        <end position="1005"/>
    </location>
</feature>
<feature type="region of interest" description="Disordered" evidence="1">
    <location>
        <begin position="1"/>
        <end position="109"/>
    </location>
</feature>